<feature type="region of interest" description="Disordered" evidence="1">
    <location>
        <begin position="42"/>
        <end position="82"/>
    </location>
</feature>
<dbReference type="Pfam" id="PF02467">
    <property type="entry name" value="Whib"/>
    <property type="match status" value="1"/>
</dbReference>
<dbReference type="InterPro" id="IPR034768">
    <property type="entry name" value="4FE4S_WBL"/>
</dbReference>
<feature type="domain" description="4Fe-4S Wbl-type" evidence="2">
    <location>
        <begin position="1"/>
        <end position="47"/>
    </location>
</feature>
<protein>
    <submittedName>
        <fullName evidence="3">Transcriptional regulator</fullName>
    </submittedName>
</protein>
<dbReference type="PROSITE" id="PS51674">
    <property type="entry name" value="4FE4S_WBL"/>
    <property type="match status" value="1"/>
</dbReference>
<evidence type="ECO:0000313" key="3">
    <source>
        <dbReference type="EMBL" id="APC46330.2"/>
    </source>
</evidence>
<dbReference type="GeneID" id="55601482"/>
<dbReference type="EMBL" id="KX925554">
    <property type="protein sequence ID" value="APC46330.2"/>
    <property type="molecule type" value="Genomic_DNA"/>
</dbReference>
<name>A0A1J0GVW3_9CAUD</name>
<dbReference type="KEGG" id="vg:55601482"/>
<reference evidence="3 4" key="1">
    <citation type="submission" date="2016-09" db="EMBL/GenBank/DDBJ databases">
        <title>Complete Genome Sequence of Streptomyces 5a phage BRock.</title>
        <authorList>
            <person name="Crossman A."/>
            <person name="Baron S."/>
            <person name="Jamdagni P."/>
            <person name="Khatri P."/>
            <person name="Sharma D."/>
            <person name="Pandey M."/>
            <person name="Goyal S."/>
            <person name="Kumar S."/>
            <person name="Phogat A."/>
            <person name="Chawla G."/>
            <person name="Pasricha M."/>
            <person name="Gupta K."/>
            <person name="Bazzad D."/>
            <person name="Aggarwal V."/>
            <person name="Poughat A."/>
            <person name="Singh K."/>
            <person name="Rana P."/>
            <person name="Gautam R."/>
            <person name="Sharma V."/>
            <person name="Tyagi D."/>
            <person name="Shahi A."/>
            <person name="Jangra N."/>
            <person name="Malik M."/>
            <person name="Sidhu P.K."/>
            <person name="Malik S."/>
            <person name="Ghalyan Y."/>
            <person name="Sharma S.S."/>
            <person name="Malik A."/>
            <person name="Chuttani R."/>
            <person name="Bamal N."/>
            <person name="Bhadula D."/>
            <person name="Batra A."/>
            <person name="Temple L."/>
            <person name="Nehra K."/>
        </authorList>
    </citation>
    <scope>NUCLEOTIDE SEQUENCE [LARGE SCALE GENOMIC DNA]</scope>
</reference>
<proteinExistence type="predicted"/>
<sequence length="82" mass="9352">MEEAKRICHGTDDKRPCPLLSDCLEFAVINNEKYGVWGGTTPEERREIRRGRRGWPYRQVGEAQSSQGGSQTTREPERTLSS</sequence>
<dbReference type="RefSeq" id="YP_009831793.1">
    <property type="nucleotide sequence ID" value="NC_048650.1"/>
</dbReference>
<evidence type="ECO:0000313" key="4">
    <source>
        <dbReference type="Proteomes" id="UP000224898"/>
    </source>
</evidence>
<keyword evidence="4" id="KW-1185">Reference proteome</keyword>
<evidence type="ECO:0000256" key="1">
    <source>
        <dbReference type="SAM" id="MobiDB-lite"/>
    </source>
</evidence>
<accession>A0A1J0GVW3</accession>
<evidence type="ECO:0000259" key="2">
    <source>
        <dbReference type="PROSITE" id="PS51674"/>
    </source>
</evidence>
<organism evidence="3 4">
    <name type="scientific">Streptomyces phage BRock</name>
    <dbReference type="NCBI Taxonomy" id="1913591"/>
    <lineage>
        <taxon>Viruses</taxon>
        <taxon>Duplodnaviria</taxon>
        <taxon>Heunggongvirae</taxon>
        <taxon>Uroviricota</taxon>
        <taxon>Caudoviricetes</taxon>
        <taxon>Borockvirus</taxon>
        <taxon>Borockvirus brock</taxon>
    </lineage>
</organism>
<dbReference type="Proteomes" id="UP000224898">
    <property type="component" value="Segment"/>
</dbReference>
<feature type="compositionally biased region" description="Polar residues" evidence="1">
    <location>
        <begin position="62"/>
        <end position="73"/>
    </location>
</feature>